<gene>
    <name evidence="1" type="ORF">BCR38DRAFT_524383</name>
</gene>
<comment type="caution">
    <text evidence="1">The sequence shown here is derived from an EMBL/GenBank/DDBJ whole genome shotgun (WGS) entry which is preliminary data.</text>
</comment>
<accession>A0A1Y2DYH0</accession>
<sequence length="132" mass="14769">MAVPEHLALPHFNGNFSLVEKTEPVIGKSKSHIWLCLLEEILNGVKGGSSTTTNDGEGIVQTDDFLKQGWEGYDAGKTYVVRLSMWSVNPDESEPWRNEQVWGIQHGRWTGGVAFTKGAIRETARLVYDYES</sequence>
<dbReference type="OrthoDB" id="425354at2759"/>
<protein>
    <submittedName>
        <fullName evidence="1">Uncharacterized protein</fullName>
    </submittedName>
</protein>
<proteinExistence type="predicted"/>
<dbReference type="InParanoid" id="A0A1Y2DYH0"/>
<name>A0A1Y2DYH0_9PEZI</name>
<dbReference type="RefSeq" id="XP_040715717.1">
    <property type="nucleotide sequence ID" value="XM_040865295.1"/>
</dbReference>
<evidence type="ECO:0000313" key="2">
    <source>
        <dbReference type="Proteomes" id="UP000193689"/>
    </source>
</evidence>
<dbReference type="GeneID" id="63781507"/>
<dbReference type="AlphaFoldDB" id="A0A1Y2DYH0"/>
<evidence type="ECO:0000313" key="1">
    <source>
        <dbReference type="EMBL" id="ORY64303.1"/>
    </source>
</evidence>
<dbReference type="Proteomes" id="UP000193689">
    <property type="component" value="Unassembled WGS sequence"/>
</dbReference>
<reference evidence="1 2" key="1">
    <citation type="submission" date="2016-07" db="EMBL/GenBank/DDBJ databases">
        <title>Pervasive Adenine N6-methylation of Active Genes in Fungi.</title>
        <authorList>
            <consortium name="DOE Joint Genome Institute"/>
            <person name="Mondo S.J."/>
            <person name="Dannebaum R.O."/>
            <person name="Kuo R.C."/>
            <person name="Labutti K."/>
            <person name="Haridas S."/>
            <person name="Kuo A."/>
            <person name="Salamov A."/>
            <person name="Ahrendt S.R."/>
            <person name="Lipzen A."/>
            <person name="Sullivan W."/>
            <person name="Andreopoulos W.B."/>
            <person name="Clum A."/>
            <person name="Lindquist E."/>
            <person name="Daum C."/>
            <person name="Ramamoorthy G.K."/>
            <person name="Gryganskyi A."/>
            <person name="Culley D."/>
            <person name="Magnuson J.K."/>
            <person name="James T.Y."/>
            <person name="O'Malley M.A."/>
            <person name="Stajich J.E."/>
            <person name="Spatafora J.W."/>
            <person name="Visel A."/>
            <person name="Grigoriev I.V."/>
        </authorList>
    </citation>
    <scope>NUCLEOTIDE SEQUENCE [LARGE SCALE GENOMIC DNA]</scope>
    <source>
        <strain evidence="1 2">CBS 129021</strain>
    </source>
</reference>
<keyword evidence="2" id="KW-1185">Reference proteome</keyword>
<organism evidence="1 2">
    <name type="scientific">Pseudomassariella vexata</name>
    <dbReference type="NCBI Taxonomy" id="1141098"/>
    <lineage>
        <taxon>Eukaryota</taxon>
        <taxon>Fungi</taxon>
        <taxon>Dikarya</taxon>
        <taxon>Ascomycota</taxon>
        <taxon>Pezizomycotina</taxon>
        <taxon>Sordariomycetes</taxon>
        <taxon>Xylariomycetidae</taxon>
        <taxon>Amphisphaeriales</taxon>
        <taxon>Pseudomassariaceae</taxon>
        <taxon>Pseudomassariella</taxon>
    </lineage>
</organism>
<dbReference type="EMBL" id="MCFJ01000007">
    <property type="protein sequence ID" value="ORY64303.1"/>
    <property type="molecule type" value="Genomic_DNA"/>
</dbReference>